<dbReference type="Proteomes" id="UP000755667">
    <property type="component" value="Unassembled WGS sequence"/>
</dbReference>
<evidence type="ECO:0000313" key="4">
    <source>
        <dbReference type="Proteomes" id="UP000809440"/>
    </source>
</evidence>
<evidence type="ECO:0000313" key="1">
    <source>
        <dbReference type="EMBL" id="MBM2413634.1"/>
    </source>
</evidence>
<accession>A0A9Q2S2T2</accession>
<keyword evidence="4" id="KW-1185">Reference proteome</keyword>
<dbReference type="EMBL" id="JAFBXF010000010">
    <property type="protein sequence ID" value="MBM2418303.1"/>
    <property type="molecule type" value="Genomic_DNA"/>
</dbReference>
<evidence type="ECO:0000313" key="2">
    <source>
        <dbReference type="EMBL" id="MBM2418303.1"/>
    </source>
</evidence>
<protein>
    <submittedName>
        <fullName evidence="1">Uncharacterized protein</fullName>
    </submittedName>
</protein>
<sequence>MRLTDYTVRFPRSDKGWAERLGITRTHFQNIRTQRRSPSPALMRRIFDETDGIVTPNDLILTDEQIVLLDEEVEP</sequence>
<proteinExistence type="predicted"/>
<dbReference type="RefSeq" id="WP_138487933.1">
    <property type="nucleotide sequence ID" value="NZ_JAFBWU010000010.1"/>
</dbReference>
<dbReference type="AlphaFoldDB" id="A0A9Q2S2T2"/>
<comment type="caution">
    <text evidence="1">The sequence shown here is derived from an EMBL/GenBank/DDBJ whole genome shotgun (WGS) entry which is preliminary data.</text>
</comment>
<evidence type="ECO:0000313" key="3">
    <source>
        <dbReference type="Proteomes" id="UP000755667"/>
    </source>
</evidence>
<reference evidence="1 4" key="1">
    <citation type="submission" date="2021-01" db="EMBL/GenBank/DDBJ databases">
        <title>Diatom-associated Roseobacters Show Island Model of Population Structure.</title>
        <authorList>
            <person name="Qu L."/>
            <person name="Feng X."/>
            <person name="Chen Y."/>
            <person name="Li L."/>
            <person name="Wang X."/>
            <person name="Hu Z."/>
            <person name="Wang H."/>
            <person name="Luo H."/>
        </authorList>
    </citation>
    <scope>NUCLEOTIDE SEQUENCE</scope>
    <source>
        <strain evidence="2 4">CC28-63</strain>
        <strain evidence="1">CC28-69</strain>
    </source>
</reference>
<dbReference type="Proteomes" id="UP000809440">
    <property type="component" value="Unassembled WGS sequence"/>
</dbReference>
<name>A0A9Q2S2T2_9RHOB</name>
<dbReference type="EMBL" id="JAFBXE010000010">
    <property type="protein sequence ID" value="MBM2413634.1"/>
    <property type="molecule type" value="Genomic_DNA"/>
</dbReference>
<gene>
    <name evidence="1" type="ORF">JQX41_15060</name>
    <name evidence="2" type="ORF">JQX48_15070</name>
</gene>
<organism evidence="1 3">
    <name type="scientific">Marivita cryptomonadis</name>
    <dbReference type="NCBI Taxonomy" id="505252"/>
    <lineage>
        <taxon>Bacteria</taxon>
        <taxon>Pseudomonadati</taxon>
        <taxon>Pseudomonadota</taxon>
        <taxon>Alphaproteobacteria</taxon>
        <taxon>Rhodobacterales</taxon>
        <taxon>Roseobacteraceae</taxon>
        <taxon>Marivita</taxon>
    </lineage>
</organism>